<organism evidence="1 2">
    <name type="scientific">Melia azedarach</name>
    <name type="common">Chinaberry tree</name>
    <dbReference type="NCBI Taxonomy" id="155640"/>
    <lineage>
        <taxon>Eukaryota</taxon>
        <taxon>Viridiplantae</taxon>
        <taxon>Streptophyta</taxon>
        <taxon>Embryophyta</taxon>
        <taxon>Tracheophyta</taxon>
        <taxon>Spermatophyta</taxon>
        <taxon>Magnoliopsida</taxon>
        <taxon>eudicotyledons</taxon>
        <taxon>Gunneridae</taxon>
        <taxon>Pentapetalae</taxon>
        <taxon>rosids</taxon>
        <taxon>malvids</taxon>
        <taxon>Sapindales</taxon>
        <taxon>Meliaceae</taxon>
        <taxon>Melia</taxon>
    </lineage>
</organism>
<keyword evidence="2" id="KW-1185">Reference proteome</keyword>
<comment type="caution">
    <text evidence="1">The sequence shown here is derived from an EMBL/GenBank/DDBJ whole genome shotgun (WGS) entry which is preliminary data.</text>
</comment>
<dbReference type="Proteomes" id="UP001164539">
    <property type="component" value="Chromosome 1"/>
</dbReference>
<proteinExistence type="predicted"/>
<gene>
    <name evidence="1" type="ORF">OWV82_002098</name>
</gene>
<evidence type="ECO:0000313" key="2">
    <source>
        <dbReference type="Proteomes" id="UP001164539"/>
    </source>
</evidence>
<reference evidence="1 2" key="1">
    <citation type="journal article" date="2023" name="Science">
        <title>Complex scaffold remodeling in plant triterpene biosynthesis.</title>
        <authorList>
            <person name="De La Pena R."/>
            <person name="Hodgson H."/>
            <person name="Liu J.C."/>
            <person name="Stephenson M.J."/>
            <person name="Martin A.C."/>
            <person name="Owen C."/>
            <person name="Harkess A."/>
            <person name="Leebens-Mack J."/>
            <person name="Jimenez L.E."/>
            <person name="Osbourn A."/>
            <person name="Sattely E.S."/>
        </authorList>
    </citation>
    <scope>NUCLEOTIDE SEQUENCE [LARGE SCALE GENOMIC DNA]</scope>
    <source>
        <strain evidence="2">cv. JPN11</strain>
        <tissue evidence="1">Leaf</tissue>
    </source>
</reference>
<name>A0ACC1Z1V9_MELAZ</name>
<evidence type="ECO:0000313" key="1">
    <source>
        <dbReference type="EMBL" id="KAJ4729293.1"/>
    </source>
</evidence>
<dbReference type="EMBL" id="CM051394">
    <property type="protein sequence ID" value="KAJ4729293.1"/>
    <property type="molecule type" value="Genomic_DNA"/>
</dbReference>
<sequence length="704" mass="78702">MRFFNFHLMATASPQSNLHVVSTPYFPRGNKPLPIFTLRSPYFRTKRKFLNISSTKTKQNSFANSNSASVDGFPSNENEYDNNTNPFEFFRNLVGYIQPALPGGSWWNLSDARQAANTTAKPVTVWLALGRMWDLIGRDKWLVYVAVASLVVAAVSEISMPSILAEAIFSAQRGEAMVFTNSTRLLVLLCVSSGIFSGMRSGCFSIANTTLVNRLRETLYSALVFQEISFFDPEPVGGLTSRLGADCQRLSNVIGNNIHLILRNSLQGAGAFVNLLTLSWPLTLSALVICSLLSLVFSVYGQYQKKAAELTQDLNACANNVAQETLSMMQTVRIYGTEQKELGRYKIWLEKLAFIGIRETVAYGFWNMSFITLYRCTQVLAVLLGGMSIMTGHFSPEQLTKYVLYCEWLIYATWRVVDNLSSLLQSIGATEKVFQLMDLLPGNQFLSEGIKLQRLMGHVQFVNVSFQYPSRIMVPILDHLCLTIEANEVVAIVGLSGSGKSTFVSLLLRLYEPSNGQIFIDGFPLKDLDIRWLREKIGFVGQESHLFRMDIKSNIMYGCSRDVKQEDVEWAAKQAYAHEFILSLPHGYETLVDDNLLSGGQKQRIAIARAILRDPAILVLDEATSALDSESEHYVKGVINAFRNDSTTKRTVIVIAHRLSTIKAVDRIVVIDNGRIIEMGDHAGLVRRGGLYTQLVKRQTESLT</sequence>
<protein>
    <submittedName>
        <fullName evidence="1">ABC transporter B family protein</fullName>
    </submittedName>
</protein>
<accession>A0ACC1Z1V9</accession>